<evidence type="ECO:0000259" key="5">
    <source>
        <dbReference type="PROSITE" id="PS51782"/>
    </source>
</evidence>
<proteinExistence type="predicted"/>
<feature type="domain" description="LysM" evidence="5">
    <location>
        <begin position="65"/>
        <end position="111"/>
    </location>
</feature>
<sequence length="249" mass="26520">MAPSSFLTFVLCAVAASFIGVRSTPIAHQYEVRQATSSSVLAPSASSFPPPTNVASGTIMSSCTEYYIALSGDTCATVEETFGISLAQFIVLNPKINDECTNFFAEEAYCVSTAAITGPPGNLVAGSLTPAEGCEEYYTIESGDTSASGASCSPSSPPSIRRSTRSAQICSLGRRIAWLGLWPALFEFSKYNTEGKTFPNQSLKVGKTSAILVLDKQRSGGWVQPYGAVHVVETLLILQQRARRNTFTV</sequence>
<feature type="compositionally biased region" description="Low complexity" evidence="3">
    <location>
        <begin position="146"/>
        <end position="162"/>
    </location>
</feature>
<keyword evidence="1" id="KW-0147">Chitin-binding</keyword>
<dbReference type="AlphaFoldDB" id="A0AAD7I7J6"/>
<feature type="chain" id="PRO_5042097990" description="LysM domain-containing protein" evidence="4">
    <location>
        <begin position="24"/>
        <end position="249"/>
    </location>
</feature>
<reference evidence="6" key="1">
    <citation type="submission" date="2023-03" db="EMBL/GenBank/DDBJ databases">
        <title>Massive genome expansion in bonnet fungi (Mycena s.s.) driven by repeated elements and novel gene families across ecological guilds.</title>
        <authorList>
            <consortium name="Lawrence Berkeley National Laboratory"/>
            <person name="Harder C.B."/>
            <person name="Miyauchi S."/>
            <person name="Viragh M."/>
            <person name="Kuo A."/>
            <person name="Thoen E."/>
            <person name="Andreopoulos B."/>
            <person name="Lu D."/>
            <person name="Skrede I."/>
            <person name="Drula E."/>
            <person name="Henrissat B."/>
            <person name="Morin E."/>
            <person name="Kohler A."/>
            <person name="Barry K."/>
            <person name="LaButti K."/>
            <person name="Morin E."/>
            <person name="Salamov A."/>
            <person name="Lipzen A."/>
            <person name="Mereny Z."/>
            <person name="Hegedus B."/>
            <person name="Baldrian P."/>
            <person name="Stursova M."/>
            <person name="Weitz H."/>
            <person name="Taylor A."/>
            <person name="Grigoriev I.V."/>
            <person name="Nagy L.G."/>
            <person name="Martin F."/>
            <person name="Kauserud H."/>
        </authorList>
    </citation>
    <scope>NUCLEOTIDE SEQUENCE</scope>
    <source>
        <strain evidence="6">CBHHK188m</strain>
    </source>
</reference>
<evidence type="ECO:0000256" key="4">
    <source>
        <dbReference type="SAM" id="SignalP"/>
    </source>
</evidence>
<keyword evidence="2" id="KW-0843">Virulence</keyword>
<dbReference type="PROSITE" id="PS51782">
    <property type="entry name" value="LYSM"/>
    <property type="match status" value="1"/>
</dbReference>
<dbReference type="Gene3D" id="3.10.350.10">
    <property type="entry name" value="LysM domain"/>
    <property type="match status" value="1"/>
</dbReference>
<dbReference type="InterPro" id="IPR036779">
    <property type="entry name" value="LysM_dom_sf"/>
</dbReference>
<gene>
    <name evidence="6" type="ORF">DFH07DRAFT_987093</name>
</gene>
<evidence type="ECO:0000313" key="7">
    <source>
        <dbReference type="Proteomes" id="UP001215280"/>
    </source>
</evidence>
<evidence type="ECO:0000256" key="1">
    <source>
        <dbReference type="ARBA" id="ARBA00022669"/>
    </source>
</evidence>
<dbReference type="PANTHER" id="PTHR34997:SF1">
    <property type="entry name" value="PEPTIDOGLYCAN-BINDING LYSIN DOMAIN"/>
    <property type="match status" value="1"/>
</dbReference>
<keyword evidence="4" id="KW-0732">Signal</keyword>
<dbReference type="InterPro" id="IPR018392">
    <property type="entry name" value="LysM"/>
</dbReference>
<comment type="caution">
    <text evidence="6">The sequence shown here is derived from an EMBL/GenBank/DDBJ whole genome shotgun (WGS) entry which is preliminary data.</text>
</comment>
<organism evidence="6 7">
    <name type="scientific">Mycena maculata</name>
    <dbReference type="NCBI Taxonomy" id="230809"/>
    <lineage>
        <taxon>Eukaryota</taxon>
        <taxon>Fungi</taxon>
        <taxon>Dikarya</taxon>
        <taxon>Basidiomycota</taxon>
        <taxon>Agaricomycotina</taxon>
        <taxon>Agaricomycetes</taxon>
        <taxon>Agaricomycetidae</taxon>
        <taxon>Agaricales</taxon>
        <taxon>Marasmiineae</taxon>
        <taxon>Mycenaceae</taxon>
        <taxon>Mycena</taxon>
    </lineage>
</organism>
<protein>
    <recommendedName>
        <fullName evidence="5">LysM domain-containing protein</fullName>
    </recommendedName>
</protein>
<feature type="region of interest" description="Disordered" evidence="3">
    <location>
        <begin position="143"/>
        <end position="162"/>
    </location>
</feature>
<dbReference type="EMBL" id="JARJLG010000152">
    <property type="protein sequence ID" value="KAJ7735861.1"/>
    <property type="molecule type" value="Genomic_DNA"/>
</dbReference>
<dbReference type="GO" id="GO:0008061">
    <property type="term" value="F:chitin binding"/>
    <property type="evidence" value="ECO:0007669"/>
    <property type="project" value="UniProtKB-KW"/>
</dbReference>
<evidence type="ECO:0000256" key="2">
    <source>
        <dbReference type="ARBA" id="ARBA00023026"/>
    </source>
</evidence>
<keyword evidence="7" id="KW-1185">Reference proteome</keyword>
<evidence type="ECO:0000313" key="6">
    <source>
        <dbReference type="EMBL" id="KAJ7735861.1"/>
    </source>
</evidence>
<dbReference type="PANTHER" id="PTHR34997">
    <property type="entry name" value="AM15"/>
    <property type="match status" value="1"/>
</dbReference>
<accession>A0AAD7I7J6</accession>
<dbReference type="CDD" id="cd00118">
    <property type="entry name" value="LysM"/>
    <property type="match status" value="1"/>
</dbReference>
<dbReference type="Proteomes" id="UP001215280">
    <property type="component" value="Unassembled WGS sequence"/>
</dbReference>
<name>A0AAD7I7J6_9AGAR</name>
<dbReference type="InterPro" id="IPR052210">
    <property type="entry name" value="LysM1-like"/>
</dbReference>
<evidence type="ECO:0000256" key="3">
    <source>
        <dbReference type="SAM" id="MobiDB-lite"/>
    </source>
</evidence>
<feature type="signal peptide" evidence="4">
    <location>
        <begin position="1"/>
        <end position="23"/>
    </location>
</feature>